<evidence type="ECO:0000313" key="15">
    <source>
        <dbReference type="Proteomes" id="UP000198860"/>
    </source>
</evidence>
<organism evidence="14 15">
    <name type="scientific">Halobacillus aidingensis</name>
    <dbReference type="NCBI Taxonomy" id="240303"/>
    <lineage>
        <taxon>Bacteria</taxon>
        <taxon>Bacillati</taxon>
        <taxon>Bacillota</taxon>
        <taxon>Bacilli</taxon>
        <taxon>Bacillales</taxon>
        <taxon>Bacillaceae</taxon>
        <taxon>Halobacillus</taxon>
    </lineage>
</organism>
<dbReference type="RefSeq" id="WP_244157070.1">
    <property type="nucleotide sequence ID" value="NZ_FNIZ01000003.1"/>
</dbReference>
<evidence type="ECO:0000256" key="1">
    <source>
        <dbReference type="ARBA" id="ARBA00001947"/>
    </source>
</evidence>
<dbReference type="GO" id="GO:0006508">
    <property type="term" value="P:proteolysis"/>
    <property type="evidence" value="ECO:0007669"/>
    <property type="project" value="UniProtKB-KW"/>
</dbReference>
<feature type="domain" description="Peptidase M6-like" evidence="12">
    <location>
        <begin position="143"/>
        <end position="424"/>
    </location>
</feature>
<dbReference type="Proteomes" id="UP000198860">
    <property type="component" value="Unassembled WGS sequence"/>
</dbReference>
<dbReference type="GO" id="GO:0005576">
    <property type="term" value="C:extracellular region"/>
    <property type="evidence" value="ECO:0007669"/>
    <property type="project" value="UniProtKB-SubCell"/>
</dbReference>
<keyword evidence="15" id="KW-1185">Reference proteome</keyword>
<keyword evidence="4" id="KW-0645">Protease</keyword>
<evidence type="ECO:0000256" key="7">
    <source>
        <dbReference type="ARBA" id="ARBA00022801"/>
    </source>
</evidence>
<evidence type="ECO:0000256" key="2">
    <source>
        <dbReference type="ARBA" id="ARBA00004613"/>
    </source>
</evidence>
<dbReference type="EMBL" id="FNIZ01000003">
    <property type="protein sequence ID" value="SDO14820.1"/>
    <property type="molecule type" value="Genomic_DNA"/>
</dbReference>
<dbReference type="AlphaFoldDB" id="A0A1H0H6Y4"/>
<evidence type="ECO:0000256" key="3">
    <source>
        <dbReference type="ARBA" id="ARBA00022525"/>
    </source>
</evidence>
<feature type="signal peptide" evidence="11">
    <location>
        <begin position="1"/>
        <end position="25"/>
    </location>
</feature>
<evidence type="ECO:0000256" key="6">
    <source>
        <dbReference type="ARBA" id="ARBA00022729"/>
    </source>
</evidence>
<evidence type="ECO:0000256" key="10">
    <source>
        <dbReference type="SAM" id="MobiDB-lite"/>
    </source>
</evidence>
<comment type="cofactor">
    <cofactor evidence="1">
        <name>Zn(2+)</name>
        <dbReference type="ChEBI" id="CHEBI:29105"/>
    </cofactor>
</comment>
<dbReference type="Pfam" id="PF20773">
    <property type="entry name" value="InhA-like_MAM"/>
    <property type="match status" value="1"/>
</dbReference>
<dbReference type="InterPro" id="IPR008757">
    <property type="entry name" value="Peptidase_M6-like_domain"/>
</dbReference>
<comment type="subcellular location">
    <subcellularLocation>
        <location evidence="2">Secreted</location>
    </subcellularLocation>
</comment>
<dbReference type="STRING" id="240303.SAMN05421677_10372"/>
<evidence type="ECO:0000256" key="4">
    <source>
        <dbReference type="ARBA" id="ARBA00022670"/>
    </source>
</evidence>
<dbReference type="GO" id="GO:0046872">
    <property type="term" value="F:metal ion binding"/>
    <property type="evidence" value="ECO:0007669"/>
    <property type="project" value="UniProtKB-KW"/>
</dbReference>
<name>A0A1H0H6Y4_HALAD</name>
<feature type="region of interest" description="Disordered" evidence="10">
    <location>
        <begin position="114"/>
        <end position="137"/>
    </location>
</feature>
<dbReference type="Pfam" id="PF05547">
    <property type="entry name" value="Peptidase_M6"/>
    <property type="match status" value="1"/>
</dbReference>
<gene>
    <name evidence="14" type="ORF">SAMN05421677_10372</name>
</gene>
<keyword evidence="3" id="KW-0964">Secreted</keyword>
<evidence type="ECO:0000256" key="5">
    <source>
        <dbReference type="ARBA" id="ARBA00022723"/>
    </source>
</evidence>
<evidence type="ECO:0000259" key="12">
    <source>
        <dbReference type="Pfam" id="PF05547"/>
    </source>
</evidence>
<dbReference type="SUPFAM" id="SSF55486">
    <property type="entry name" value="Metalloproteases ('zincins'), catalytic domain"/>
    <property type="match status" value="1"/>
</dbReference>
<feature type="chain" id="PRO_5011563823" evidence="11">
    <location>
        <begin position="26"/>
        <end position="797"/>
    </location>
</feature>
<proteinExistence type="predicted"/>
<evidence type="ECO:0000256" key="11">
    <source>
        <dbReference type="SAM" id="SignalP"/>
    </source>
</evidence>
<keyword evidence="5" id="KW-0479">Metal-binding</keyword>
<keyword evidence="6 11" id="KW-0732">Signal</keyword>
<reference evidence="15" key="1">
    <citation type="submission" date="2016-10" db="EMBL/GenBank/DDBJ databases">
        <authorList>
            <person name="Varghese N."/>
            <person name="Submissions S."/>
        </authorList>
    </citation>
    <scope>NUCLEOTIDE SEQUENCE [LARGE SCALE GENOMIC DNA]</scope>
    <source>
        <strain evidence="15">CGMCC 1.3703</strain>
    </source>
</reference>
<protein>
    <submittedName>
        <fullName evidence="14">Immune inhibitor A</fullName>
    </submittedName>
</protein>
<keyword evidence="9" id="KW-0482">Metalloprotease</keyword>
<evidence type="ECO:0000256" key="8">
    <source>
        <dbReference type="ARBA" id="ARBA00022833"/>
    </source>
</evidence>
<dbReference type="PANTHER" id="PTHR13062">
    <property type="entry name" value="COLLAGENASE"/>
    <property type="match status" value="1"/>
</dbReference>
<evidence type="ECO:0000259" key="13">
    <source>
        <dbReference type="Pfam" id="PF20774"/>
    </source>
</evidence>
<dbReference type="PANTHER" id="PTHR13062:SF12">
    <property type="entry name" value="ALPHA-2-MACROGLOBULIN DOMAIN-CONTAINING PROTEIN"/>
    <property type="match status" value="1"/>
</dbReference>
<evidence type="ECO:0000313" key="14">
    <source>
        <dbReference type="EMBL" id="SDO14820.1"/>
    </source>
</evidence>
<keyword evidence="8" id="KW-0862">Zinc</keyword>
<dbReference type="InterPro" id="IPR012300">
    <property type="entry name" value="Pept_M6_InhA"/>
</dbReference>
<dbReference type="Pfam" id="PF20774">
    <property type="entry name" value="InhA-like_VEG"/>
    <property type="match status" value="1"/>
</dbReference>
<keyword evidence="7" id="KW-0378">Hydrolase</keyword>
<sequence length="797" mass="86845">MKKTSKIVTSALALALAVGPMSASAFEMPTTGHENVHKTHSHSQGGMPFDGAIANDERLIEMLKESGKIAKDASPAEAEKDLKKFLESKQASAEKAKGQLDDEKADTKAKLEKAMKNNSLTNGKGNKLGQAKADAPDSVEEEAYDGEMRTDKVLVLLIDYPDKPHNSMTADETDMYYDGEDAYSREHYQDMLFGDGGWTGPDGKNYVSMKQYYEQQSGGSYSVEGEVAGWYTASKPAAAYGGNYPTEDDSDVNARGLVKEALEAAAADPEVNLADYDKWDRYDLDGDGNYLEADGLVDHLMVIHSGVGEEAGGGSLGPDAIWSHRWNLGGVFALEGTDATVPYWGGAMAAFDYTIEPEDGAVGVMAHEFGHDLGLPDEYDTQYSGQGEPVSYWSIMSSGSWAGDIPGTMPTGFSPYAKEMLQASAVVDSEGTEGNWLSGTEINVDDVNEKGMEFLLDEANTKGTKNDVVKVNLPQKETVINEPASGEYEYFSGSADEIHNYLTTTVDLTNATSAEFNFKAWYDIETDWDYAYVTVNGEPIPSDITTDTNPHDSNRGHGITGSSDGWIDASFDLSAYAGQEVEVAIEYVTDAAVSNPGLYADDLSVVVDGEEVLFDDAEGEAKFTLDGFTKEDGIKQSEHYYLLEWRSHNGVDEGLANIRRGDSLMTFDDGLVVWYVDNQYSENWTGIHPGDGFVGVVDADQRVNKWSDGAVAGTRYQVHDAAFSLDKSEKMYLDYTDLLGVTMKDNYTKRTPLFDDSADYSNQGLVDAGRNVPEYGLKFRVTGQSEDGTVGKVMIFK</sequence>
<dbReference type="InterPro" id="IPR048665">
    <property type="entry name" value="InhA-like_VEG"/>
</dbReference>
<dbReference type="NCBIfam" id="TIGR03296">
    <property type="entry name" value="M6dom_TIGR03296"/>
    <property type="match status" value="1"/>
</dbReference>
<feature type="domain" description="Immune inhibitor A-like metallopeptidase VEG" evidence="13">
    <location>
        <begin position="634"/>
        <end position="793"/>
    </location>
</feature>
<accession>A0A1H0H6Y4</accession>
<dbReference type="PIRSF" id="PIRSF007519">
    <property type="entry name" value="Protease_InhA"/>
    <property type="match status" value="1"/>
</dbReference>
<evidence type="ECO:0000256" key="9">
    <source>
        <dbReference type="ARBA" id="ARBA00023049"/>
    </source>
</evidence>
<dbReference type="GO" id="GO:0008237">
    <property type="term" value="F:metallopeptidase activity"/>
    <property type="evidence" value="ECO:0007669"/>
    <property type="project" value="UniProtKB-KW"/>
</dbReference>